<name>A0A1R3FX59_COCAP</name>
<gene>
    <name evidence="2" type="ORF">CCACVL1_30440</name>
</gene>
<feature type="region of interest" description="Disordered" evidence="1">
    <location>
        <begin position="1"/>
        <end position="34"/>
    </location>
</feature>
<feature type="compositionally biased region" description="Basic and acidic residues" evidence="1">
    <location>
        <begin position="23"/>
        <end position="34"/>
    </location>
</feature>
<dbReference type="Gramene" id="OMO50429">
    <property type="protein sequence ID" value="OMO50429"/>
    <property type="gene ID" value="CCACVL1_30440"/>
</dbReference>
<dbReference type="Proteomes" id="UP000188268">
    <property type="component" value="Unassembled WGS sequence"/>
</dbReference>
<evidence type="ECO:0000256" key="1">
    <source>
        <dbReference type="SAM" id="MobiDB-lite"/>
    </source>
</evidence>
<dbReference type="AlphaFoldDB" id="A0A1R3FX59"/>
<evidence type="ECO:0000313" key="3">
    <source>
        <dbReference type="Proteomes" id="UP000188268"/>
    </source>
</evidence>
<accession>A0A1R3FX59</accession>
<comment type="caution">
    <text evidence="2">The sequence shown here is derived from an EMBL/GenBank/DDBJ whole genome shotgun (WGS) entry which is preliminary data.</text>
</comment>
<feature type="compositionally biased region" description="Polar residues" evidence="1">
    <location>
        <begin position="7"/>
        <end position="22"/>
    </location>
</feature>
<organism evidence="2 3">
    <name type="scientific">Corchorus capsularis</name>
    <name type="common">Jute</name>
    <dbReference type="NCBI Taxonomy" id="210143"/>
    <lineage>
        <taxon>Eukaryota</taxon>
        <taxon>Viridiplantae</taxon>
        <taxon>Streptophyta</taxon>
        <taxon>Embryophyta</taxon>
        <taxon>Tracheophyta</taxon>
        <taxon>Spermatophyta</taxon>
        <taxon>Magnoliopsida</taxon>
        <taxon>eudicotyledons</taxon>
        <taxon>Gunneridae</taxon>
        <taxon>Pentapetalae</taxon>
        <taxon>rosids</taxon>
        <taxon>malvids</taxon>
        <taxon>Malvales</taxon>
        <taxon>Malvaceae</taxon>
        <taxon>Grewioideae</taxon>
        <taxon>Apeibeae</taxon>
        <taxon>Corchorus</taxon>
    </lineage>
</organism>
<dbReference type="EMBL" id="AWWV01016169">
    <property type="protein sequence ID" value="OMO50429.1"/>
    <property type="molecule type" value="Genomic_DNA"/>
</dbReference>
<proteinExistence type="predicted"/>
<sequence length="60" mass="6466">MAKGKGKSQTALKQNGGSSNLRDQFRKEGKRKEGGGFAAEQIALVKGSLLMIALVGERRY</sequence>
<keyword evidence="3" id="KW-1185">Reference proteome</keyword>
<evidence type="ECO:0000313" key="2">
    <source>
        <dbReference type="EMBL" id="OMO50429.1"/>
    </source>
</evidence>
<reference evidence="2 3" key="1">
    <citation type="submission" date="2013-09" db="EMBL/GenBank/DDBJ databases">
        <title>Corchorus capsularis genome sequencing.</title>
        <authorList>
            <person name="Alam M."/>
            <person name="Haque M.S."/>
            <person name="Islam M.S."/>
            <person name="Emdad E.M."/>
            <person name="Islam M.M."/>
            <person name="Ahmed B."/>
            <person name="Halim A."/>
            <person name="Hossen Q.M.M."/>
            <person name="Hossain M.Z."/>
            <person name="Ahmed R."/>
            <person name="Khan M.M."/>
            <person name="Islam R."/>
            <person name="Rashid M.M."/>
            <person name="Khan S.A."/>
            <person name="Rahman M.S."/>
            <person name="Alam M."/>
        </authorList>
    </citation>
    <scope>NUCLEOTIDE SEQUENCE [LARGE SCALE GENOMIC DNA]</scope>
    <source>
        <strain evidence="3">cv. CVL-1</strain>
        <tissue evidence="2">Whole seedling</tissue>
    </source>
</reference>
<protein>
    <submittedName>
        <fullName evidence="2">Uncharacterized protein</fullName>
    </submittedName>
</protein>